<feature type="compositionally biased region" description="Polar residues" evidence="6">
    <location>
        <begin position="147"/>
        <end position="167"/>
    </location>
</feature>
<evidence type="ECO:0000256" key="5">
    <source>
        <dbReference type="ARBA" id="ARBA00023242"/>
    </source>
</evidence>
<dbReference type="EMBL" id="JAWXYG010000002">
    <property type="protein sequence ID" value="KAK4280601.1"/>
    <property type="molecule type" value="Genomic_DNA"/>
</dbReference>
<keyword evidence="2" id="KW-0805">Transcription regulation</keyword>
<comment type="subcellular location">
    <subcellularLocation>
        <location evidence="1">Nucleus</location>
    </subcellularLocation>
</comment>
<proteinExistence type="predicted"/>
<dbReference type="PROSITE" id="PS51294">
    <property type="entry name" value="HTH_MYB"/>
    <property type="match status" value="1"/>
</dbReference>
<dbReference type="PANTHER" id="PTHR12802:SF175">
    <property type="entry name" value="PROTEIN REVEILLE 2"/>
    <property type="match status" value="1"/>
</dbReference>
<dbReference type="Proteomes" id="UP001293593">
    <property type="component" value="Unassembled WGS sequence"/>
</dbReference>
<evidence type="ECO:0000256" key="4">
    <source>
        <dbReference type="ARBA" id="ARBA00023163"/>
    </source>
</evidence>
<gene>
    <name evidence="10" type="ORF">QN277_012207</name>
</gene>
<sequence length="425" mass="46948">MEMQNQKESTMSKNSGIASNRHSDGSTKSENVVCRKDITTTGDNFTPKARKPYTITKQREKWTEEEHLKFLEALKLYGRGWHQIEEHVGTKTAVQIRSHAQKFFSKVVRESEGCTESSIKPTDIPPPRPKRKPLHPYPRNLADSFKGHSNASERSPSPNLSAVAKDTQSPTSALSAFGSEAFGSAFSEKTNRCPSPYSCTTDIHSVSLSPVRKENDCITSNSSQEEEKGYLASGPSFSDLKTDMSLVELTTVKNENSTEDASNMPHVTSIKLFGRTVSLTNNQKSVNVEEKIKSVICKENSSSGESGFNGSLPCWNLRPGLLDLDLGLSNEILNFAPLHPSLKERTIERVSHCIDSNAESVNEMENGDKLDATDSQCQSSNHKGGISPKSPRGFVPYKRCLAERGVNEFVDGLEERKGQRTRVCS</sequence>
<dbReference type="GO" id="GO:0005634">
    <property type="term" value="C:nucleus"/>
    <property type="evidence" value="ECO:0007669"/>
    <property type="project" value="UniProtKB-SubCell"/>
</dbReference>
<feature type="region of interest" description="Disordered" evidence="6">
    <location>
        <begin position="114"/>
        <end position="167"/>
    </location>
</feature>
<evidence type="ECO:0000259" key="7">
    <source>
        <dbReference type="PROSITE" id="PS50090"/>
    </source>
</evidence>
<dbReference type="InterPro" id="IPR001005">
    <property type="entry name" value="SANT/Myb"/>
</dbReference>
<feature type="domain" description="HTH myb-type" evidence="9">
    <location>
        <begin position="54"/>
        <end position="108"/>
    </location>
</feature>
<feature type="region of interest" description="Disordered" evidence="6">
    <location>
        <begin position="369"/>
        <end position="390"/>
    </location>
</feature>
<dbReference type="InterPro" id="IPR006447">
    <property type="entry name" value="Myb_dom_plants"/>
</dbReference>
<dbReference type="Pfam" id="PF00249">
    <property type="entry name" value="Myb_DNA-binding"/>
    <property type="match status" value="1"/>
</dbReference>
<evidence type="ECO:0000313" key="10">
    <source>
        <dbReference type="EMBL" id="KAK4280601.1"/>
    </source>
</evidence>
<evidence type="ECO:0000313" key="11">
    <source>
        <dbReference type="Proteomes" id="UP001293593"/>
    </source>
</evidence>
<feature type="compositionally biased region" description="Basic and acidic residues" evidence="6">
    <location>
        <begin position="21"/>
        <end position="33"/>
    </location>
</feature>
<dbReference type="Gene3D" id="1.10.10.60">
    <property type="entry name" value="Homeodomain-like"/>
    <property type="match status" value="1"/>
</dbReference>
<keyword evidence="4" id="KW-0804">Transcription</keyword>
<evidence type="ECO:0000259" key="8">
    <source>
        <dbReference type="PROSITE" id="PS51293"/>
    </source>
</evidence>
<feature type="domain" description="SANT" evidence="8">
    <location>
        <begin position="57"/>
        <end position="108"/>
    </location>
</feature>
<dbReference type="GO" id="GO:0010468">
    <property type="term" value="P:regulation of gene expression"/>
    <property type="evidence" value="ECO:0007669"/>
    <property type="project" value="UniProtKB-ARBA"/>
</dbReference>
<organism evidence="10 11">
    <name type="scientific">Acacia crassicarpa</name>
    <name type="common">northern wattle</name>
    <dbReference type="NCBI Taxonomy" id="499986"/>
    <lineage>
        <taxon>Eukaryota</taxon>
        <taxon>Viridiplantae</taxon>
        <taxon>Streptophyta</taxon>
        <taxon>Embryophyta</taxon>
        <taxon>Tracheophyta</taxon>
        <taxon>Spermatophyta</taxon>
        <taxon>Magnoliopsida</taxon>
        <taxon>eudicotyledons</taxon>
        <taxon>Gunneridae</taxon>
        <taxon>Pentapetalae</taxon>
        <taxon>rosids</taxon>
        <taxon>fabids</taxon>
        <taxon>Fabales</taxon>
        <taxon>Fabaceae</taxon>
        <taxon>Caesalpinioideae</taxon>
        <taxon>mimosoid clade</taxon>
        <taxon>Acacieae</taxon>
        <taxon>Acacia</taxon>
    </lineage>
</organism>
<protein>
    <recommendedName>
        <fullName evidence="12">MYB transcription factor</fullName>
    </recommendedName>
</protein>
<dbReference type="CDD" id="cd00167">
    <property type="entry name" value="SANT"/>
    <property type="match status" value="1"/>
</dbReference>
<reference evidence="10" key="1">
    <citation type="submission" date="2023-10" db="EMBL/GenBank/DDBJ databases">
        <title>Chromosome-level genome of the transformable northern wattle, Acacia crassicarpa.</title>
        <authorList>
            <person name="Massaro I."/>
            <person name="Sinha N.R."/>
            <person name="Poethig S."/>
            <person name="Leichty A.R."/>
        </authorList>
    </citation>
    <scope>NUCLEOTIDE SEQUENCE</scope>
    <source>
        <strain evidence="10">Acra3RX</strain>
        <tissue evidence="10">Leaf</tissue>
    </source>
</reference>
<accession>A0AAE1N0P1</accession>
<feature type="compositionally biased region" description="Polar residues" evidence="6">
    <location>
        <begin position="373"/>
        <end position="382"/>
    </location>
</feature>
<evidence type="ECO:0008006" key="12">
    <source>
        <dbReference type="Google" id="ProtNLM"/>
    </source>
</evidence>
<name>A0AAE1N0P1_9FABA</name>
<dbReference type="PROSITE" id="PS51293">
    <property type="entry name" value="SANT"/>
    <property type="match status" value="1"/>
</dbReference>
<evidence type="ECO:0000256" key="3">
    <source>
        <dbReference type="ARBA" id="ARBA00023125"/>
    </source>
</evidence>
<dbReference type="InterPro" id="IPR017884">
    <property type="entry name" value="SANT_dom"/>
</dbReference>
<feature type="region of interest" description="Disordered" evidence="6">
    <location>
        <begin position="1"/>
        <end position="33"/>
    </location>
</feature>
<dbReference type="SMART" id="SM00717">
    <property type="entry name" value="SANT"/>
    <property type="match status" value="1"/>
</dbReference>
<dbReference type="SUPFAM" id="SSF46689">
    <property type="entry name" value="Homeodomain-like"/>
    <property type="match status" value="1"/>
</dbReference>
<keyword evidence="11" id="KW-1185">Reference proteome</keyword>
<comment type="caution">
    <text evidence="10">The sequence shown here is derived from an EMBL/GenBank/DDBJ whole genome shotgun (WGS) entry which is preliminary data.</text>
</comment>
<evidence type="ECO:0000259" key="9">
    <source>
        <dbReference type="PROSITE" id="PS51294"/>
    </source>
</evidence>
<dbReference type="PROSITE" id="PS50090">
    <property type="entry name" value="MYB_LIKE"/>
    <property type="match status" value="1"/>
</dbReference>
<dbReference type="PANTHER" id="PTHR12802">
    <property type="entry name" value="SWI/SNF COMPLEX-RELATED"/>
    <property type="match status" value="1"/>
</dbReference>
<feature type="domain" description="Myb-like" evidence="7">
    <location>
        <begin position="54"/>
        <end position="104"/>
    </location>
</feature>
<dbReference type="AlphaFoldDB" id="A0AAE1N0P1"/>
<keyword evidence="5" id="KW-0539">Nucleus</keyword>
<dbReference type="InterPro" id="IPR009057">
    <property type="entry name" value="Homeodomain-like_sf"/>
</dbReference>
<dbReference type="FunFam" id="1.10.10.60:FF:000023">
    <property type="entry name" value="protein REVEILLE 6 isoform X1"/>
    <property type="match status" value="1"/>
</dbReference>
<evidence type="ECO:0000256" key="2">
    <source>
        <dbReference type="ARBA" id="ARBA00023015"/>
    </source>
</evidence>
<dbReference type="GO" id="GO:0003677">
    <property type="term" value="F:DNA binding"/>
    <property type="evidence" value="ECO:0007669"/>
    <property type="project" value="UniProtKB-KW"/>
</dbReference>
<dbReference type="NCBIfam" id="TIGR01557">
    <property type="entry name" value="myb_SHAQKYF"/>
    <property type="match status" value="1"/>
</dbReference>
<dbReference type="InterPro" id="IPR017930">
    <property type="entry name" value="Myb_dom"/>
</dbReference>
<evidence type="ECO:0000256" key="6">
    <source>
        <dbReference type="SAM" id="MobiDB-lite"/>
    </source>
</evidence>
<keyword evidence="3" id="KW-0238">DNA-binding</keyword>
<evidence type="ECO:0000256" key="1">
    <source>
        <dbReference type="ARBA" id="ARBA00004123"/>
    </source>
</evidence>
<feature type="compositionally biased region" description="Polar residues" evidence="6">
    <location>
        <begin position="1"/>
        <end position="20"/>
    </location>
</feature>